<keyword evidence="1" id="KW-1133">Transmembrane helix</keyword>
<keyword evidence="1" id="KW-0812">Transmembrane</keyword>
<feature type="transmembrane region" description="Helical" evidence="1">
    <location>
        <begin position="108"/>
        <end position="126"/>
    </location>
</feature>
<feature type="transmembrane region" description="Helical" evidence="1">
    <location>
        <begin position="12"/>
        <end position="33"/>
    </location>
</feature>
<evidence type="ECO:0000313" key="2">
    <source>
        <dbReference type="EMBL" id="SVB67075.1"/>
    </source>
</evidence>
<dbReference type="PANTHER" id="PTHR16214:SF3">
    <property type="entry name" value="TRANSMEMBRANE PROTEIN 260"/>
    <property type="match status" value="1"/>
</dbReference>
<name>A0A382FWY5_9ZZZZ</name>
<keyword evidence="1" id="KW-0472">Membrane</keyword>
<dbReference type="Pfam" id="PF11028">
    <property type="entry name" value="TMEM260-like"/>
    <property type="match status" value="1"/>
</dbReference>
<feature type="non-terminal residue" evidence="2">
    <location>
        <position position="207"/>
    </location>
</feature>
<feature type="transmembrane region" description="Helical" evidence="1">
    <location>
        <begin position="138"/>
        <end position="157"/>
    </location>
</feature>
<evidence type="ECO:0008006" key="3">
    <source>
        <dbReference type="Google" id="ProtNLM"/>
    </source>
</evidence>
<protein>
    <recommendedName>
        <fullName evidence="3">DUF2723 domain-containing protein</fullName>
    </recommendedName>
</protein>
<organism evidence="2">
    <name type="scientific">marine metagenome</name>
    <dbReference type="NCBI Taxonomy" id="408172"/>
    <lineage>
        <taxon>unclassified sequences</taxon>
        <taxon>metagenomes</taxon>
        <taxon>ecological metagenomes</taxon>
    </lineage>
</organism>
<reference evidence="2" key="1">
    <citation type="submission" date="2018-05" db="EMBL/GenBank/DDBJ databases">
        <authorList>
            <person name="Lanie J.A."/>
            <person name="Ng W.-L."/>
            <person name="Kazmierczak K.M."/>
            <person name="Andrzejewski T.M."/>
            <person name="Davidsen T.M."/>
            <person name="Wayne K.J."/>
            <person name="Tettelin H."/>
            <person name="Glass J.I."/>
            <person name="Rusch D."/>
            <person name="Podicherti R."/>
            <person name="Tsui H.-C.T."/>
            <person name="Winkler M.E."/>
        </authorList>
    </citation>
    <scope>NUCLEOTIDE SEQUENCE</scope>
</reference>
<proteinExistence type="predicted"/>
<dbReference type="EMBL" id="UINC01052120">
    <property type="protein sequence ID" value="SVB67075.1"/>
    <property type="molecule type" value="Genomic_DNA"/>
</dbReference>
<dbReference type="AlphaFoldDB" id="A0A382FWY5"/>
<sequence length="207" mass="22205">MSSYKPPYRSSLLVSLAVFILYIITLAPTTSWWDASEYIATGYGLGIPHPPGNPLFVTLARVWILLLTPLGLTVAVSVNLFAAFTSSVATGFFFLVSHRVLSGLFKQPRMIIIGAASGALLGATAYTVWNQSNVNEKVYTVSVAVIAAVSWLVLRWYDDQEGIMGQRSLLTAGYLMVLGSTNHLMSVLPAPALAAFVLVVGPAVLVN</sequence>
<dbReference type="InterPro" id="IPR021280">
    <property type="entry name" value="TMEM260-like"/>
</dbReference>
<dbReference type="PANTHER" id="PTHR16214">
    <property type="entry name" value="TRANSMEMBRANE PROTEIN 260"/>
    <property type="match status" value="1"/>
</dbReference>
<evidence type="ECO:0000256" key="1">
    <source>
        <dbReference type="SAM" id="Phobius"/>
    </source>
</evidence>
<accession>A0A382FWY5</accession>
<feature type="transmembrane region" description="Helical" evidence="1">
    <location>
        <begin position="63"/>
        <end position="96"/>
    </location>
</feature>
<feature type="transmembrane region" description="Helical" evidence="1">
    <location>
        <begin position="184"/>
        <end position="205"/>
    </location>
</feature>
<gene>
    <name evidence="2" type="ORF">METZ01_LOCUS219929</name>
</gene>
<dbReference type="InterPro" id="IPR052724">
    <property type="entry name" value="GT117_domain-containing"/>
</dbReference>